<keyword evidence="4" id="KW-1185">Reference proteome</keyword>
<proteinExistence type="predicted"/>
<dbReference type="InterPro" id="IPR012495">
    <property type="entry name" value="TadE-like_dom"/>
</dbReference>
<feature type="transmembrane region" description="Helical" evidence="1">
    <location>
        <begin position="12"/>
        <end position="34"/>
    </location>
</feature>
<keyword evidence="1" id="KW-0472">Membrane</keyword>
<reference evidence="3 4" key="1">
    <citation type="submission" date="2020-12" db="EMBL/GenBank/DDBJ databases">
        <title>Geomonas sp. Red421, isolated from paddy soil.</title>
        <authorList>
            <person name="Xu Z."/>
            <person name="Zhang Z."/>
            <person name="Masuda Y."/>
            <person name="Itoh H."/>
            <person name="Senoo K."/>
        </authorList>
    </citation>
    <scope>NUCLEOTIDE SEQUENCE [LARGE SCALE GENOMIC DNA]</scope>
    <source>
        <strain evidence="3 4">Red421</strain>
    </source>
</reference>
<evidence type="ECO:0000256" key="1">
    <source>
        <dbReference type="SAM" id="Phobius"/>
    </source>
</evidence>
<sequence>MKYQKGQALVETAIVIPILILLVMGLFEFGRYLYLRNTLTSAARAAVRTAVVTPKYDATLHPGGMASTGKDAHTLACTSDEYKAEDGAVYRAVCDAIYNGIPKNEVVVSVAYTELASPVGLSSGDSVSVTISWDKYEAILPLLIPITNLITAQASMRYE</sequence>
<dbReference type="EMBL" id="JAEMHL010000006">
    <property type="protein sequence ID" value="MBJ6751041.1"/>
    <property type="molecule type" value="Genomic_DNA"/>
</dbReference>
<comment type="caution">
    <text evidence="3">The sequence shown here is derived from an EMBL/GenBank/DDBJ whole genome shotgun (WGS) entry which is preliminary data.</text>
</comment>
<evidence type="ECO:0000259" key="2">
    <source>
        <dbReference type="Pfam" id="PF07811"/>
    </source>
</evidence>
<keyword evidence="1" id="KW-1133">Transmembrane helix</keyword>
<organism evidence="3 4">
    <name type="scientific">Geomonas anaerohicana</name>
    <dbReference type="NCBI Taxonomy" id="2798583"/>
    <lineage>
        <taxon>Bacteria</taxon>
        <taxon>Pseudomonadati</taxon>
        <taxon>Thermodesulfobacteriota</taxon>
        <taxon>Desulfuromonadia</taxon>
        <taxon>Geobacterales</taxon>
        <taxon>Geobacteraceae</taxon>
        <taxon>Geomonas</taxon>
    </lineage>
</organism>
<accession>A0ABS0YFJ0</accession>
<name>A0ABS0YFJ0_9BACT</name>
<gene>
    <name evidence="3" type="ORF">JFN91_12530</name>
</gene>
<feature type="domain" description="TadE-like" evidence="2">
    <location>
        <begin position="6"/>
        <end position="48"/>
    </location>
</feature>
<keyword evidence="1" id="KW-0812">Transmembrane</keyword>
<dbReference type="RefSeq" id="WP_199389532.1">
    <property type="nucleotide sequence ID" value="NZ_JAEMHL010000006.1"/>
</dbReference>
<protein>
    <submittedName>
        <fullName evidence="3">Pilus assembly protein</fullName>
    </submittedName>
</protein>
<dbReference type="Proteomes" id="UP000614714">
    <property type="component" value="Unassembled WGS sequence"/>
</dbReference>
<dbReference type="Pfam" id="PF07811">
    <property type="entry name" value="TadE"/>
    <property type="match status" value="1"/>
</dbReference>
<evidence type="ECO:0000313" key="4">
    <source>
        <dbReference type="Proteomes" id="UP000614714"/>
    </source>
</evidence>
<evidence type="ECO:0000313" key="3">
    <source>
        <dbReference type="EMBL" id="MBJ6751041.1"/>
    </source>
</evidence>